<keyword evidence="2" id="KW-1185">Reference proteome</keyword>
<accession>A0ABU8CCN9</accession>
<dbReference type="EMBL" id="JALAAR010000024">
    <property type="protein sequence ID" value="MEH8019355.1"/>
    <property type="molecule type" value="Genomic_DNA"/>
</dbReference>
<proteinExistence type="predicted"/>
<gene>
    <name evidence="1" type="ORF">MN202_19135</name>
</gene>
<protein>
    <submittedName>
        <fullName evidence="1">Uncharacterized protein</fullName>
    </submittedName>
</protein>
<dbReference type="Proteomes" id="UP001375382">
    <property type="component" value="Unassembled WGS sequence"/>
</dbReference>
<dbReference type="RefSeq" id="WP_335737749.1">
    <property type="nucleotide sequence ID" value="NZ_JALAAR010000024.1"/>
</dbReference>
<evidence type="ECO:0000313" key="2">
    <source>
        <dbReference type="Proteomes" id="UP001375382"/>
    </source>
</evidence>
<reference evidence="1 2" key="1">
    <citation type="journal article" date="2023" name="Ecotoxicol. Environ. Saf.">
        <title>Mercury remediation potential of mercury-resistant strain Rheinheimera metallidurans sp. nov. isolated from a municipal waste dumping site.</title>
        <authorList>
            <person name="Yadav V."/>
            <person name="Manjhi A."/>
            <person name="Vadakedath N."/>
        </authorList>
    </citation>
    <scope>NUCLEOTIDE SEQUENCE [LARGE SCALE GENOMIC DNA]</scope>
    <source>
        <strain evidence="1 2">E-49</strain>
    </source>
</reference>
<organism evidence="1 2">
    <name type="scientific">Rheinheimera muenzenbergensis</name>
    <dbReference type="NCBI Taxonomy" id="1193628"/>
    <lineage>
        <taxon>Bacteria</taxon>
        <taxon>Pseudomonadati</taxon>
        <taxon>Pseudomonadota</taxon>
        <taxon>Gammaproteobacteria</taxon>
        <taxon>Chromatiales</taxon>
        <taxon>Chromatiaceae</taxon>
        <taxon>Rheinheimera</taxon>
    </lineage>
</organism>
<evidence type="ECO:0000313" key="1">
    <source>
        <dbReference type="EMBL" id="MEH8019355.1"/>
    </source>
</evidence>
<name>A0ABU8CCN9_9GAMM</name>
<sequence length="62" mass="6768">MLQLCGIDAETQLMQFSNDEIVAYVRVNKGAADTTIFMIVGNSSNVYGLTDNFSSAFFTYSG</sequence>
<comment type="caution">
    <text evidence="1">The sequence shown here is derived from an EMBL/GenBank/DDBJ whole genome shotgun (WGS) entry which is preliminary data.</text>
</comment>